<sequence length="115" mass="12450">MGLVIGTMVVVSLAGLVGWLGFRAHQSHRAEQQRQLLLEVGRQGALNLTTASYTEAEPDVQRILDSATRTFCDDSKKHSPAFSEVVKQAQSNSQGTVTRPAGSPTTVIKLKCWSP</sequence>
<dbReference type="STRING" id="1841860.GCA_900157375_02739"/>
<dbReference type="PANTHER" id="PTHR37042">
    <property type="entry name" value="OUTER MEMBRANE PROTEIN RV1973"/>
    <property type="match status" value="1"/>
</dbReference>
<proteinExistence type="predicted"/>
<organism evidence="3 4">
    <name type="scientific">Mycobacterium rhizamassiliense</name>
    <dbReference type="NCBI Taxonomy" id="1841860"/>
    <lineage>
        <taxon>Bacteria</taxon>
        <taxon>Bacillati</taxon>
        <taxon>Actinomycetota</taxon>
        <taxon>Actinomycetes</taxon>
        <taxon>Mycobacteriales</taxon>
        <taxon>Mycobacteriaceae</taxon>
        <taxon>Mycobacterium</taxon>
    </lineage>
</organism>
<comment type="subcellular location">
    <subcellularLocation>
        <location evidence="1">Membrane</location>
    </subcellularLocation>
</comment>
<gene>
    <name evidence="3" type="ORF">MRAB57_2736</name>
</gene>
<evidence type="ECO:0000313" key="4">
    <source>
        <dbReference type="Proteomes" id="UP000240988"/>
    </source>
</evidence>
<name>A0A2U3NTY8_9MYCO</name>
<keyword evidence="4" id="KW-1185">Reference proteome</keyword>
<dbReference type="EMBL" id="FUFA01000004">
    <property type="protein sequence ID" value="SPM34915.1"/>
    <property type="molecule type" value="Genomic_DNA"/>
</dbReference>
<dbReference type="PANTHER" id="PTHR37042:SF4">
    <property type="entry name" value="OUTER MEMBRANE PROTEIN RV1973"/>
    <property type="match status" value="1"/>
</dbReference>
<dbReference type="AlphaFoldDB" id="A0A2U3NTY8"/>
<reference evidence="3 4" key="1">
    <citation type="submission" date="2017-01" db="EMBL/GenBank/DDBJ databases">
        <authorList>
            <consortium name="Urmite Genomes"/>
        </authorList>
    </citation>
    <scope>NUCLEOTIDE SEQUENCE [LARGE SCALE GENOMIC DNA]</scope>
    <source>
        <strain evidence="3 4">AB57</strain>
    </source>
</reference>
<accession>A0A2U3NTY8</accession>
<protein>
    <submittedName>
        <fullName evidence="3">Mce protein</fullName>
    </submittedName>
</protein>
<evidence type="ECO:0000256" key="2">
    <source>
        <dbReference type="ARBA" id="ARBA00023136"/>
    </source>
</evidence>
<evidence type="ECO:0000256" key="1">
    <source>
        <dbReference type="ARBA" id="ARBA00004370"/>
    </source>
</evidence>
<dbReference type="GO" id="GO:0016020">
    <property type="term" value="C:membrane"/>
    <property type="evidence" value="ECO:0007669"/>
    <property type="project" value="UniProtKB-SubCell"/>
</dbReference>
<evidence type="ECO:0000313" key="3">
    <source>
        <dbReference type="EMBL" id="SPM34915.1"/>
    </source>
</evidence>
<dbReference type="Proteomes" id="UP000240988">
    <property type="component" value="Unassembled WGS sequence"/>
</dbReference>
<keyword evidence="2" id="KW-0472">Membrane</keyword>